<dbReference type="EMBL" id="CP045809">
    <property type="protein sequence ID" value="QHN36300.1"/>
    <property type="molecule type" value="Genomic_DNA"/>
</dbReference>
<protein>
    <recommendedName>
        <fullName evidence="4">Lipoprotein</fullName>
    </recommendedName>
</protein>
<evidence type="ECO:0000256" key="1">
    <source>
        <dbReference type="SAM" id="SignalP"/>
    </source>
</evidence>
<dbReference type="RefSeq" id="WP_213244560.1">
    <property type="nucleotide sequence ID" value="NZ_CP045806.1"/>
</dbReference>
<accession>A0ABX6IKI5</accession>
<keyword evidence="1" id="KW-0732">Signal</keyword>
<feature type="signal peptide" evidence="1">
    <location>
        <begin position="1"/>
        <end position="20"/>
    </location>
</feature>
<evidence type="ECO:0008006" key="4">
    <source>
        <dbReference type="Google" id="ProtNLM"/>
    </source>
</evidence>
<keyword evidence="3" id="KW-1185">Reference proteome</keyword>
<name>A0ABX6IKI5_9ACTN</name>
<proteinExistence type="predicted"/>
<organism evidence="2 3">
    <name type="scientific">Gordonia pseudamarae</name>
    <dbReference type="NCBI Taxonomy" id="2831662"/>
    <lineage>
        <taxon>Bacteria</taxon>
        <taxon>Bacillati</taxon>
        <taxon>Actinomycetota</taxon>
        <taxon>Actinomycetes</taxon>
        <taxon>Mycobacteriales</taxon>
        <taxon>Gordoniaceae</taxon>
        <taxon>Gordonia</taxon>
    </lineage>
</organism>
<feature type="chain" id="PRO_5045501589" description="Lipoprotein" evidence="1">
    <location>
        <begin position="21"/>
        <end position="309"/>
    </location>
</feature>
<evidence type="ECO:0000313" key="2">
    <source>
        <dbReference type="EMBL" id="QHN36300.1"/>
    </source>
</evidence>
<reference evidence="2" key="1">
    <citation type="journal article" date="2021" name="Nat. Microbiol.">
        <title>Cocultivation of an ultrasmall environmental parasitic bacterium with lytic ability against bacteria associated with wastewater foams.</title>
        <authorList>
            <person name="Batinovic S."/>
            <person name="Rose J.J.A."/>
            <person name="Ratcliffe J."/>
            <person name="Seviour R.J."/>
            <person name="Petrovski S."/>
        </authorList>
    </citation>
    <scope>NUCLEOTIDE SEQUENCE</scope>
    <source>
        <strain evidence="2">CON9</strain>
    </source>
</reference>
<sequence length="309" mass="33708">MASRWSAVALALSAAFALGACSDSPEEKATADCGAVWRAVSDVPQTLERYKKSGGTTTLSAVVLTSDELDQIHDPELKKLAEQGASLANRLNETKDPAVQNQIVTQTKQVFEAFRKKCDGWIGTTAQHDELSQILAAGKVPEPDKHAPITGTTPEGTTVKLGEPVLVKYTDYEGRQGKVKFTVTEVAPLSSSDFLRINRNKRNSYGPIKYLRFTVEVMSDDRPYEAQPNVIINPEFSFGTSDDQLVSTLTFSEPFDSCKNTTGNVASTGDFCRVIEVPKRSTLKTVGVTTLDKSHQKPPGTTLYRWTVG</sequence>
<dbReference type="PROSITE" id="PS51257">
    <property type="entry name" value="PROKAR_LIPOPROTEIN"/>
    <property type="match status" value="1"/>
</dbReference>
<evidence type="ECO:0000313" key="3">
    <source>
        <dbReference type="Proteomes" id="UP001059836"/>
    </source>
</evidence>
<gene>
    <name evidence="2" type="ORF">GII31_16905</name>
</gene>
<dbReference type="Proteomes" id="UP001059836">
    <property type="component" value="Chromosome"/>
</dbReference>